<reference evidence="1 2" key="1">
    <citation type="journal article" date="2017" name="Front. Microbiol.">
        <title>New Insights into the Diversity of the Genus Faecalibacterium.</title>
        <authorList>
            <person name="Benevides L."/>
            <person name="Burman S."/>
            <person name="Martin R."/>
            <person name="Robert V."/>
            <person name="Thomas M."/>
            <person name="Miquel S."/>
            <person name="Chain F."/>
            <person name="Sokol H."/>
            <person name="Bermudez-Humaran L.G."/>
            <person name="Morrison M."/>
            <person name="Langella P."/>
            <person name="Azevedo V.A."/>
            <person name="Chatel J.M."/>
            <person name="Soares S."/>
        </authorList>
    </citation>
    <scope>NUCLEOTIDE SEQUENCE [LARGE SCALE GENOMIC DNA]</scope>
    <source>
        <strain evidence="1 2">CNCM I 4542</strain>
    </source>
</reference>
<dbReference type="RefSeq" id="WP_097781439.1">
    <property type="nucleotide sequence ID" value="NZ_NMTS02000013.1"/>
</dbReference>
<accession>A0A2J4JPZ1</accession>
<name>A0A2J4JPZ1_9FIRM</name>
<dbReference type="EMBL" id="NMTS02000013">
    <property type="protein sequence ID" value="PLK29919.1"/>
    <property type="molecule type" value="Genomic_DNA"/>
</dbReference>
<protein>
    <submittedName>
        <fullName evidence="1">Uncharacterized protein</fullName>
    </submittedName>
</protein>
<evidence type="ECO:0000313" key="2">
    <source>
        <dbReference type="Proteomes" id="UP000221015"/>
    </source>
</evidence>
<sequence length="101" mass="11378">MNAELLKNIIILTQGKANLTGIRKQGYTYSQIAQAIAEAENKGFLEMVDNRLLVTDVGKEYVEKANKRTSQGGSANWIIPQGQYYKKPVHRYAVLFEKKSS</sequence>
<organism evidence="1 2">
    <name type="scientific">Faecalibacterium prausnitzii</name>
    <dbReference type="NCBI Taxonomy" id="853"/>
    <lineage>
        <taxon>Bacteria</taxon>
        <taxon>Bacillati</taxon>
        <taxon>Bacillota</taxon>
        <taxon>Clostridia</taxon>
        <taxon>Eubacteriales</taxon>
        <taxon>Oscillospiraceae</taxon>
        <taxon>Faecalibacterium</taxon>
    </lineage>
</organism>
<evidence type="ECO:0000313" key="1">
    <source>
        <dbReference type="EMBL" id="PLK29919.1"/>
    </source>
</evidence>
<comment type="caution">
    <text evidence="1">The sequence shown here is derived from an EMBL/GenBank/DDBJ whole genome shotgun (WGS) entry which is preliminary data.</text>
</comment>
<proteinExistence type="predicted"/>
<gene>
    <name evidence="1" type="ORF">CGS50_005595</name>
</gene>
<dbReference type="Proteomes" id="UP000221015">
    <property type="component" value="Unassembled WGS sequence"/>
</dbReference>
<dbReference type="AlphaFoldDB" id="A0A2J4JPZ1"/>